<dbReference type="STRING" id="60517.A0A0R3VZI9"/>
<evidence type="ECO:0000313" key="1">
    <source>
        <dbReference type="WBParaSite" id="TASK_0000283301-mRNA-1"/>
    </source>
</evidence>
<proteinExistence type="predicted"/>
<protein>
    <submittedName>
        <fullName evidence="1">G8 domain-containing protein</fullName>
    </submittedName>
</protein>
<dbReference type="AlphaFoldDB" id="A0A0R3VZI9"/>
<organism evidence="1">
    <name type="scientific">Taenia asiatica</name>
    <name type="common">Asian tapeworm</name>
    <dbReference type="NCBI Taxonomy" id="60517"/>
    <lineage>
        <taxon>Eukaryota</taxon>
        <taxon>Metazoa</taxon>
        <taxon>Spiralia</taxon>
        <taxon>Lophotrochozoa</taxon>
        <taxon>Platyhelminthes</taxon>
        <taxon>Cestoda</taxon>
        <taxon>Eucestoda</taxon>
        <taxon>Cyclophyllidea</taxon>
        <taxon>Taeniidae</taxon>
        <taxon>Taenia</taxon>
    </lineage>
</organism>
<accession>A0A0R3VZI9</accession>
<name>A0A0R3VZI9_TAEAS</name>
<reference evidence="1" key="1">
    <citation type="submission" date="2017-02" db="UniProtKB">
        <authorList>
            <consortium name="WormBaseParasite"/>
        </authorList>
    </citation>
    <scope>IDENTIFICATION</scope>
</reference>
<sequence>LFAPVQQPIGRPVVINLPASFVSPVARVGPKLPCPCDCKTVWEELASSVPSYELVGDQLIQFLKSLKTWDGASPLTLNFGTVEPRGVHVLVTGSVYLVGDVLSVSVHFAILVGSEASFSETAAF</sequence>
<dbReference type="WBParaSite" id="TASK_0000283301-mRNA-1">
    <property type="protein sequence ID" value="TASK_0000283301-mRNA-1"/>
    <property type="gene ID" value="TASK_0000283301"/>
</dbReference>